<accession>A0A1S1HA31</accession>
<dbReference type="InterPro" id="IPR029063">
    <property type="entry name" value="SAM-dependent_MTases_sf"/>
</dbReference>
<dbReference type="Proteomes" id="UP000179467">
    <property type="component" value="Unassembled WGS sequence"/>
</dbReference>
<comment type="similarity">
    <text evidence="1 5">Belongs to the N(4)/N(6)-methyltransferase family.</text>
</comment>
<evidence type="ECO:0000256" key="2">
    <source>
        <dbReference type="ARBA" id="ARBA00022603"/>
    </source>
</evidence>
<dbReference type="GO" id="GO:0008170">
    <property type="term" value="F:N-methyltransferase activity"/>
    <property type="evidence" value="ECO:0007669"/>
    <property type="project" value="InterPro"/>
</dbReference>
<protein>
    <recommendedName>
        <fullName evidence="5">Methyltransferase</fullName>
        <ecNumber evidence="5">2.1.1.-</ecNumber>
    </recommendedName>
</protein>
<dbReference type="SUPFAM" id="SSF53335">
    <property type="entry name" value="S-adenosyl-L-methionine-dependent methyltransferases"/>
    <property type="match status" value="1"/>
</dbReference>
<proteinExistence type="inferred from homology"/>
<reference evidence="7 8" key="1">
    <citation type="submission" date="2016-09" db="EMBL/GenBank/DDBJ databases">
        <title>Metabolic pathway, cell adaptation mechanisms and a novel monoxygenase revealed through proteogenomic-transcription analysis of a Sphingomonas haloaromaticamans strain degrading the fungicide ortho-phenylphenol.</title>
        <authorList>
            <person name="Perruchon C."/>
            <person name="Papadopoulou E.S."/>
            <person name="Rousidou C."/>
            <person name="Vasileiadis S."/>
            <person name="Tanou G."/>
            <person name="Amoutzias G."/>
            <person name="Molassiotis A."/>
            <person name="Karpouzas D.G."/>
        </authorList>
    </citation>
    <scope>NUCLEOTIDE SEQUENCE [LARGE SCALE GENOMIC DNA]</scope>
    <source>
        <strain evidence="7 8">P3</strain>
    </source>
</reference>
<evidence type="ECO:0000259" key="6">
    <source>
        <dbReference type="Pfam" id="PF01555"/>
    </source>
</evidence>
<name>A0A1S1HA31_9SPHN</name>
<dbReference type="InterPro" id="IPR002941">
    <property type="entry name" value="DNA_methylase_N4/N6"/>
</dbReference>
<dbReference type="EC" id="2.1.1.-" evidence="5"/>
<keyword evidence="3 7" id="KW-0808">Transferase</keyword>
<dbReference type="InterPro" id="IPR002052">
    <property type="entry name" value="DNA_methylase_N6_adenine_CS"/>
</dbReference>
<dbReference type="GO" id="GO:0003677">
    <property type="term" value="F:DNA binding"/>
    <property type="evidence" value="ECO:0007669"/>
    <property type="project" value="InterPro"/>
</dbReference>
<feature type="domain" description="DNA methylase N-4/N-6" evidence="6">
    <location>
        <begin position="106"/>
        <end position="356"/>
    </location>
</feature>
<gene>
    <name evidence="7" type="ORF">BHE75_01031</name>
</gene>
<evidence type="ECO:0000256" key="4">
    <source>
        <dbReference type="ARBA" id="ARBA00047942"/>
    </source>
</evidence>
<dbReference type="InterPro" id="IPR001091">
    <property type="entry name" value="RM_Methyltransferase"/>
</dbReference>
<keyword evidence="2 7" id="KW-0489">Methyltransferase</keyword>
<dbReference type="GO" id="GO:0032259">
    <property type="term" value="P:methylation"/>
    <property type="evidence" value="ECO:0007669"/>
    <property type="project" value="UniProtKB-KW"/>
</dbReference>
<dbReference type="Gene3D" id="3.40.50.150">
    <property type="entry name" value="Vaccinia Virus protein VP39"/>
    <property type="match status" value="1"/>
</dbReference>
<dbReference type="RefSeq" id="WP_084652938.1">
    <property type="nucleotide sequence ID" value="NZ_MIPT01000001.1"/>
</dbReference>
<evidence type="ECO:0000313" key="8">
    <source>
        <dbReference type="Proteomes" id="UP000179467"/>
    </source>
</evidence>
<comment type="catalytic activity">
    <reaction evidence="4">
        <text>a 2'-deoxyadenosine in DNA + S-adenosyl-L-methionine = an N(6)-methyl-2'-deoxyadenosine in DNA + S-adenosyl-L-homocysteine + H(+)</text>
        <dbReference type="Rhea" id="RHEA:15197"/>
        <dbReference type="Rhea" id="RHEA-COMP:12418"/>
        <dbReference type="Rhea" id="RHEA-COMP:12419"/>
        <dbReference type="ChEBI" id="CHEBI:15378"/>
        <dbReference type="ChEBI" id="CHEBI:57856"/>
        <dbReference type="ChEBI" id="CHEBI:59789"/>
        <dbReference type="ChEBI" id="CHEBI:90615"/>
        <dbReference type="ChEBI" id="CHEBI:90616"/>
        <dbReference type="EC" id="2.1.1.72"/>
    </reaction>
</comment>
<organism evidence="7 8">
    <name type="scientific">Edaphosphingomonas haloaromaticamans</name>
    <dbReference type="NCBI Taxonomy" id="653954"/>
    <lineage>
        <taxon>Bacteria</taxon>
        <taxon>Pseudomonadati</taxon>
        <taxon>Pseudomonadota</taxon>
        <taxon>Alphaproteobacteria</taxon>
        <taxon>Sphingomonadales</taxon>
        <taxon>Rhizorhabdaceae</taxon>
        <taxon>Edaphosphingomonas</taxon>
    </lineage>
</organism>
<dbReference type="EMBL" id="MIPT01000001">
    <property type="protein sequence ID" value="OHT19049.1"/>
    <property type="molecule type" value="Genomic_DNA"/>
</dbReference>
<dbReference type="OrthoDB" id="7806498at2"/>
<evidence type="ECO:0000256" key="5">
    <source>
        <dbReference type="RuleBase" id="RU362026"/>
    </source>
</evidence>
<evidence type="ECO:0000256" key="1">
    <source>
        <dbReference type="ARBA" id="ARBA00006594"/>
    </source>
</evidence>
<dbReference type="Pfam" id="PF01555">
    <property type="entry name" value="N6_N4_Mtase"/>
    <property type="match status" value="1"/>
</dbReference>
<dbReference type="AlphaFoldDB" id="A0A1S1HA31"/>
<keyword evidence="8" id="KW-1185">Reference proteome</keyword>
<evidence type="ECO:0000256" key="3">
    <source>
        <dbReference type="ARBA" id="ARBA00022679"/>
    </source>
</evidence>
<evidence type="ECO:0000313" key="7">
    <source>
        <dbReference type="EMBL" id="OHT19049.1"/>
    </source>
</evidence>
<dbReference type="PRINTS" id="PR00508">
    <property type="entry name" value="S21N4MTFRASE"/>
</dbReference>
<dbReference type="GO" id="GO:0009007">
    <property type="term" value="F:site-specific DNA-methyltransferase (adenine-specific) activity"/>
    <property type="evidence" value="ECO:0007669"/>
    <property type="project" value="UniProtKB-EC"/>
</dbReference>
<comment type="caution">
    <text evidence="7">The sequence shown here is derived from an EMBL/GenBank/DDBJ whole genome shotgun (WGS) entry which is preliminary data.</text>
</comment>
<dbReference type="PROSITE" id="PS00092">
    <property type="entry name" value="N6_MTASE"/>
    <property type="match status" value="1"/>
</dbReference>
<sequence length="366" mass="40160">MAAAPGKIRDSIIGYMEACGSDASIKQIMEAISTQLGPVPPSSVRSYLNLNVGRVFERTARGRYRLVGDAENVHRVGLEPAVEHEKAVLFHADCFDWLAAREEASIHAVVTDPPYGLTEYSEKELTKLRAGQGGVWRVPPSFDGHRRSPLPRFTIMTDQDRKELHGFFRRFGALVARAIVPGGNVIVATNPLLQHIVASAMSEGGLELRGSIARLTMTMRGGDRPKNAHEEFDEVSVMPRSQWEPWVVLRRPLEGRVQDNLRKWKTGGFRRPSEDRPFGDVIRSSPTSAAERAIAPHPSLKPQEFMRQVVRGCLPLGEGIVVDPFAGSGSTLAAANAVSYESIGVEADPKFVRLAADAIPRLGSLR</sequence>